<proteinExistence type="predicted"/>
<organism evidence="2 3">
    <name type="scientific">Tuber borchii</name>
    <name type="common">White truffle</name>
    <dbReference type="NCBI Taxonomy" id="42251"/>
    <lineage>
        <taxon>Eukaryota</taxon>
        <taxon>Fungi</taxon>
        <taxon>Dikarya</taxon>
        <taxon>Ascomycota</taxon>
        <taxon>Pezizomycotina</taxon>
        <taxon>Pezizomycetes</taxon>
        <taxon>Pezizales</taxon>
        <taxon>Tuberaceae</taxon>
        <taxon>Tuber</taxon>
    </lineage>
</organism>
<dbReference type="InterPro" id="IPR058913">
    <property type="entry name" value="Integrase_dom_put"/>
</dbReference>
<reference evidence="2 3" key="1">
    <citation type="submission" date="2017-04" db="EMBL/GenBank/DDBJ databases">
        <title>Draft genome sequence of Tuber borchii Vittad., a whitish edible truffle.</title>
        <authorList>
            <consortium name="DOE Joint Genome Institute"/>
            <person name="Murat C."/>
            <person name="Kuo A."/>
            <person name="Barry K.W."/>
            <person name="Clum A."/>
            <person name="Dockter R.B."/>
            <person name="Fauchery L."/>
            <person name="Iotti M."/>
            <person name="Kohler A."/>
            <person name="Labutti K."/>
            <person name="Lindquist E.A."/>
            <person name="Lipzen A."/>
            <person name="Ohm R.A."/>
            <person name="Wang M."/>
            <person name="Grigoriev I.V."/>
            <person name="Zambonelli A."/>
            <person name="Martin F.M."/>
        </authorList>
    </citation>
    <scope>NUCLEOTIDE SEQUENCE [LARGE SCALE GENOMIC DNA]</scope>
    <source>
        <strain evidence="2 3">Tbo3840</strain>
    </source>
</reference>
<accession>A0A2T6ZM53</accession>
<dbReference type="AlphaFoldDB" id="A0A2T6ZM53"/>
<dbReference type="Proteomes" id="UP000244722">
    <property type="component" value="Unassembled WGS sequence"/>
</dbReference>
<protein>
    <recommendedName>
        <fullName evidence="1">Integrase core domain-containing protein</fullName>
    </recommendedName>
</protein>
<gene>
    <name evidence="2" type="ORF">B9Z19DRAFT_990287</name>
</gene>
<feature type="domain" description="Integrase core" evidence="1">
    <location>
        <begin position="7"/>
        <end position="77"/>
    </location>
</feature>
<dbReference type="EMBL" id="NESQ01000185">
    <property type="protein sequence ID" value="PUU76526.1"/>
    <property type="molecule type" value="Genomic_DNA"/>
</dbReference>
<name>A0A2T6ZM53_TUBBO</name>
<evidence type="ECO:0000313" key="3">
    <source>
        <dbReference type="Proteomes" id="UP000244722"/>
    </source>
</evidence>
<dbReference type="OrthoDB" id="3546635at2759"/>
<dbReference type="Pfam" id="PF24764">
    <property type="entry name" value="rva_4"/>
    <property type="match status" value="1"/>
</dbReference>
<evidence type="ECO:0000313" key="2">
    <source>
        <dbReference type="EMBL" id="PUU76526.1"/>
    </source>
</evidence>
<keyword evidence="3" id="KW-1185">Reference proteome</keyword>
<comment type="caution">
    <text evidence="2">The sequence shown here is derived from an EMBL/GenBank/DDBJ whole genome shotgun (WGS) entry which is preliminary data.</text>
</comment>
<sequence>MAKGGYFISGLNYIWSIDGHHKLSMYGIEIYAGVDAYSRYIPWIYMGISTRTGISCLHQYLEVISQTNILPHSIRSD</sequence>
<evidence type="ECO:0000259" key="1">
    <source>
        <dbReference type="Pfam" id="PF24764"/>
    </source>
</evidence>
<dbReference type="PANTHER" id="PTHR46791">
    <property type="entry name" value="EXPRESSED PROTEIN"/>
    <property type="match status" value="1"/>
</dbReference>
<dbReference type="PANTHER" id="PTHR46791:SF5">
    <property type="entry name" value="CLR5 DOMAIN-CONTAINING PROTEIN-RELATED"/>
    <property type="match status" value="1"/>
</dbReference>